<sequence length="72" mass="8113">MNRVRFRANELMNRSKVVLLDQRGEGTVSQAITILTAVVLGSLLLMGLYKLIGDVVLPELQERIMEMFNYGS</sequence>
<evidence type="ECO:0000313" key="2">
    <source>
        <dbReference type="EMBL" id="MBF4692302.1"/>
    </source>
</evidence>
<keyword evidence="1" id="KW-1133">Transmembrane helix</keyword>
<keyword evidence="1" id="KW-0472">Membrane</keyword>
<accession>A0ABR9ZPA9</accession>
<gene>
    <name evidence="2" type="ORF">ISU02_04205</name>
</gene>
<dbReference type="EMBL" id="JADKNH010000002">
    <property type="protein sequence ID" value="MBF4692302.1"/>
    <property type="molecule type" value="Genomic_DNA"/>
</dbReference>
<organism evidence="2 3">
    <name type="scientific">Fusibacter ferrireducens</name>
    <dbReference type="NCBI Taxonomy" id="2785058"/>
    <lineage>
        <taxon>Bacteria</taxon>
        <taxon>Bacillati</taxon>
        <taxon>Bacillota</taxon>
        <taxon>Clostridia</taxon>
        <taxon>Eubacteriales</taxon>
        <taxon>Eubacteriales Family XII. Incertae Sedis</taxon>
        <taxon>Fusibacter</taxon>
    </lineage>
</organism>
<reference evidence="2 3" key="1">
    <citation type="submission" date="2020-11" db="EMBL/GenBank/DDBJ databases">
        <title>Fusibacter basophilias sp. nov.</title>
        <authorList>
            <person name="Qiu D."/>
        </authorList>
    </citation>
    <scope>NUCLEOTIDE SEQUENCE [LARGE SCALE GENOMIC DNA]</scope>
    <source>
        <strain evidence="2 3">Q10-2</strain>
    </source>
</reference>
<protein>
    <submittedName>
        <fullName evidence="2">Uncharacterized protein</fullName>
    </submittedName>
</protein>
<feature type="transmembrane region" description="Helical" evidence="1">
    <location>
        <begin position="31"/>
        <end position="52"/>
    </location>
</feature>
<proteinExistence type="predicted"/>
<evidence type="ECO:0000313" key="3">
    <source>
        <dbReference type="Proteomes" id="UP000614200"/>
    </source>
</evidence>
<dbReference type="Pfam" id="PF19629">
    <property type="entry name" value="DUF6133"/>
    <property type="match status" value="1"/>
</dbReference>
<evidence type="ECO:0000256" key="1">
    <source>
        <dbReference type="SAM" id="Phobius"/>
    </source>
</evidence>
<keyword evidence="1" id="KW-0812">Transmembrane</keyword>
<name>A0ABR9ZPA9_9FIRM</name>
<comment type="caution">
    <text evidence="2">The sequence shown here is derived from an EMBL/GenBank/DDBJ whole genome shotgun (WGS) entry which is preliminary data.</text>
</comment>
<dbReference type="Proteomes" id="UP000614200">
    <property type="component" value="Unassembled WGS sequence"/>
</dbReference>
<keyword evidence="3" id="KW-1185">Reference proteome</keyword>
<dbReference type="InterPro" id="IPR045765">
    <property type="entry name" value="DUF6133"/>
</dbReference>